<dbReference type="AlphaFoldDB" id="A0A4R2PWG9"/>
<name>A0A4R2PWG9_9RHOB</name>
<evidence type="ECO:0000313" key="2">
    <source>
        <dbReference type="EMBL" id="TCP39614.1"/>
    </source>
</evidence>
<accession>A0A4R2PWG9</accession>
<comment type="caution">
    <text evidence="2">The sequence shown here is derived from an EMBL/GenBank/DDBJ whole genome shotgun (WGS) entry which is preliminary data.</text>
</comment>
<proteinExistence type="predicted"/>
<dbReference type="Proteomes" id="UP000294835">
    <property type="component" value="Unassembled WGS sequence"/>
</dbReference>
<protein>
    <submittedName>
        <fullName evidence="2">Uncharacterized protein</fullName>
    </submittedName>
</protein>
<gene>
    <name evidence="2" type="ORF">EV662_11194</name>
</gene>
<organism evidence="2 3">
    <name type="scientific">Rhodovulum marinum</name>
    <dbReference type="NCBI Taxonomy" id="320662"/>
    <lineage>
        <taxon>Bacteria</taxon>
        <taxon>Pseudomonadati</taxon>
        <taxon>Pseudomonadota</taxon>
        <taxon>Alphaproteobacteria</taxon>
        <taxon>Rhodobacterales</taxon>
        <taxon>Paracoccaceae</taxon>
        <taxon>Rhodovulum</taxon>
    </lineage>
</organism>
<dbReference type="EMBL" id="SLXP01000011">
    <property type="protein sequence ID" value="TCP39614.1"/>
    <property type="molecule type" value="Genomic_DNA"/>
</dbReference>
<sequence>TEFDSCSREALFAHCVGMSVNAVHDPYQRRPCAIAHADVLAATVELDMGHAGWTATGDTYLGRVTKARILEAVREAKGEAAADRIAGLKKAEMVTAAEDLLVGTGWLPDPLRTPPLPEADAPEIDLVEAGDDPSEADLEDGIAQSADNGGEPAMGDPDGTGEDAPVTDADVARTAAE</sequence>
<keyword evidence="3" id="KW-1185">Reference proteome</keyword>
<evidence type="ECO:0000256" key="1">
    <source>
        <dbReference type="SAM" id="MobiDB-lite"/>
    </source>
</evidence>
<reference evidence="2 3" key="1">
    <citation type="submission" date="2019-03" db="EMBL/GenBank/DDBJ databases">
        <title>Genomic Encyclopedia of Type Strains, Phase IV (KMG-IV): sequencing the most valuable type-strain genomes for metagenomic binning, comparative biology and taxonomic classification.</title>
        <authorList>
            <person name="Goeker M."/>
        </authorList>
    </citation>
    <scope>NUCLEOTIDE SEQUENCE [LARGE SCALE GENOMIC DNA]</scope>
    <source>
        <strain evidence="2 3">DSM 18063</strain>
    </source>
</reference>
<feature type="region of interest" description="Disordered" evidence="1">
    <location>
        <begin position="125"/>
        <end position="177"/>
    </location>
</feature>
<feature type="compositionally biased region" description="Acidic residues" evidence="1">
    <location>
        <begin position="125"/>
        <end position="140"/>
    </location>
</feature>
<evidence type="ECO:0000313" key="3">
    <source>
        <dbReference type="Proteomes" id="UP000294835"/>
    </source>
</evidence>
<feature type="non-terminal residue" evidence="2">
    <location>
        <position position="1"/>
    </location>
</feature>